<dbReference type="Pfam" id="PF04578">
    <property type="entry name" value="DUF594"/>
    <property type="match status" value="1"/>
</dbReference>
<dbReference type="InterPro" id="IPR007658">
    <property type="entry name" value="DUF594"/>
</dbReference>
<protein>
    <recommendedName>
        <fullName evidence="3">DUF4220 domain-containing protein</fullName>
    </recommendedName>
</protein>
<dbReference type="PANTHER" id="PTHR31325">
    <property type="entry name" value="OS01G0798800 PROTEIN-RELATED"/>
    <property type="match status" value="1"/>
</dbReference>
<accession>A0A811RAF7</accession>
<feature type="transmembrane region" description="Helical" evidence="2">
    <location>
        <begin position="117"/>
        <end position="137"/>
    </location>
</feature>
<evidence type="ECO:0000256" key="1">
    <source>
        <dbReference type="SAM" id="MobiDB-lite"/>
    </source>
</evidence>
<keyword evidence="5" id="KW-1185">Reference proteome</keyword>
<keyword evidence="2" id="KW-0812">Transmembrane</keyword>
<evidence type="ECO:0000313" key="4">
    <source>
        <dbReference type="EMBL" id="CAD6266996.1"/>
    </source>
</evidence>
<reference evidence="4" key="1">
    <citation type="submission" date="2020-10" db="EMBL/GenBank/DDBJ databases">
        <authorList>
            <person name="Han B."/>
            <person name="Lu T."/>
            <person name="Zhao Q."/>
            <person name="Huang X."/>
            <person name="Zhao Y."/>
        </authorList>
    </citation>
    <scope>NUCLEOTIDE SEQUENCE</scope>
</reference>
<dbReference type="Pfam" id="PF13968">
    <property type="entry name" value="DUF4220"/>
    <property type="match status" value="1"/>
</dbReference>
<sequence>MALMARTAAGRIHRTLALVTGDCSEIVREEVVRGGRPNSRLIARAQQLWNEWEVQCLVLVSFWLQTFLLFAAGFRKHRRSRVLSGLLWLAYLSADSVAIYVLGRLTLHTGDPRHQLVIFWAPFLLLHLGGQETIAAFSMEDCALWKRHLLNLATQSTLAIYVVGKQWRGDMRLMAPMLIMFVCGVGKYAERAWDLRRAGSRAPGSRSIAGHVTGARREFEREVFWYYDRLNQILSDKLQLNFELVMEVATRGFQLSLDFLMDVIPAKSLRPETDWNEGLVARIKSSENRADLVYRLAEVQLSLIYDYLYTKFGGFLGVLHRPTTFVLTSIALSSFRIVLADQNQKGTPTPTSSYYGTDVIISYILLAGAFALEISSILMWFTSSYWPYMTIASLQNRRRHKAFQTMLLIIARRLGRESRVEWSGKLPQYNMIGACIREKQAGTWDKMMLCIGIERDYTTQVVVSPEVKMVLLDRLLEIATSTSSAAEDLDFGTFRGQWARNGVHWPCFSGCEEAAHPPGRSSEDHPPSSGSAAQEALGNSAIQDLDFVSSAILWHFVTDICLEASPADDHHANSCSSRMRRASEEFSNYIMYLVVKCSIMLGSDGHYGVKVARRDVTLFLGMVVDRTEFIQKVRDGDLALNLKEFPALHRAHRVSSELLKIKAHNRWKLIALVWVEMLCYVAHNCGAGFHAKHLSTGGEFVTHVKMLLFILGFPLRGHTKEQLFPSEEIEERKFFKSSHPWRRG</sequence>
<gene>
    <name evidence="4" type="ORF">NCGR_LOCUS50301</name>
</gene>
<feature type="region of interest" description="Disordered" evidence="1">
    <location>
        <begin position="515"/>
        <end position="535"/>
    </location>
</feature>
<feature type="transmembrane region" description="Helical" evidence="2">
    <location>
        <begin position="360"/>
        <end position="381"/>
    </location>
</feature>
<dbReference type="Proteomes" id="UP000604825">
    <property type="component" value="Unassembled WGS sequence"/>
</dbReference>
<keyword evidence="2" id="KW-0472">Membrane</keyword>
<evidence type="ECO:0000313" key="5">
    <source>
        <dbReference type="Proteomes" id="UP000604825"/>
    </source>
</evidence>
<dbReference type="InterPro" id="IPR025315">
    <property type="entry name" value="DUF4220"/>
</dbReference>
<evidence type="ECO:0000259" key="3">
    <source>
        <dbReference type="Pfam" id="PF13968"/>
    </source>
</evidence>
<keyword evidence="2" id="KW-1133">Transmembrane helix</keyword>
<organism evidence="4 5">
    <name type="scientific">Miscanthus lutarioriparius</name>
    <dbReference type="NCBI Taxonomy" id="422564"/>
    <lineage>
        <taxon>Eukaryota</taxon>
        <taxon>Viridiplantae</taxon>
        <taxon>Streptophyta</taxon>
        <taxon>Embryophyta</taxon>
        <taxon>Tracheophyta</taxon>
        <taxon>Spermatophyta</taxon>
        <taxon>Magnoliopsida</taxon>
        <taxon>Liliopsida</taxon>
        <taxon>Poales</taxon>
        <taxon>Poaceae</taxon>
        <taxon>PACMAD clade</taxon>
        <taxon>Panicoideae</taxon>
        <taxon>Andropogonodae</taxon>
        <taxon>Andropogoneae</taxon>
        <taxon>Saccharinae</taxon>
        <taxon>Miscanthus</taxon>
    </lineage>
</organism>
<dbReference type="OrthoDB" id="662777at2759"/>
<comment type="caution">
    <text evidence="4">The sequence shown here is derived from an EMBL/GenBank/DDBJ whole genome shotgun (WGS) entry which is preliminary data.</text>
</comment>
<feature type="transmembrane region" description="Helical" evidence="2">
    <location>
        <begin position="86"/>
        <end position="105"/>
    </location>
</feature>
<evidence type="ECO:0000256" key="2">
    <source>
        <dbReference type="SAM" id="Phobius"/>
    </source>
</evidence>
<name>A0A811RAF7_9POAL</name>
<proteinExistence type="predicted"/>
<feature type="domain" description="DUF4220" evidence="3">
    <location>
        <begin position="88"/>
        <end position="432"/>
    </location>
</feature>
<dbReference type="AlphaFoldDB" id="A0A811RAF7"/>
<dbReference type="EMBL" id="CAJGYO010000014">
    <property type="protein sequence ID" value="CAD6266996.1"/>
    <property type="molecule type" value="Genomic_DNA"/>
</dbReference>